<dbReference type="InterPro" id="IPR000719">
    <property type="entry name" value="Prot_kinase_dom"/>
</dbReference>
<dbReference type="Pfam" id="PF07714">
    <property type="entry name" value="PK_Tyr_Ser-Thr"/>
    <property type="match status" value="1"/>
</dbReference>
<sequence length="179" mass="19562">VAVLRGTKVAIKKAEDGTTSTRVLCRVHHANLIALVGACHDEDTNQTFLAYEFAENGSLRKCLAAARRSSLDVILGWKMRLAIALDVARGLEYLHNYARPGFVHKNIRSSNVLLDAAYQAKISSFQKAKESEKFLGPSAPTEDLSTTIAIDSHSQGYKAPEYLLHGTVTTKIDVFAFGV</sequence>
<keyword evidence="4" id="KW-1185">Reference proteome</keyword>
<dbReference type="SUPFAM" id="SSF56112">
    <property type="entry name" value="Protein kinase-like (PK-like)"/>
    <property type="match status" value="1"/>
</dbReference>
<dbReference type="PANTHER" id="PTHR45927">
    <property type="entry name" value="LYSM-DOMAIN RECEPTOR-LIKE KINASE-RELATED"/>
    <property type="match status" value="1"/>
</dbReference>
<accession>D8QSH0</accession>
<protein>
    <recommendedName>
        <fullName evidence="1">Protein kinase domain-containing protein</fullName>
    </recommendedName>
</protein>
<feature type="non-terminal residue" evidence="3">
    <location>
        <position position="1"/>
    </location>
</feature>
<dbReference type="Gramene" id="EFJ37432">
    <property type="protein sequence ID" value="EFJ37432"/>
    <property type="gene ID" value="SELMODRAFT_37715"/>
</dbReference>
<dbReference type="KEGG" id="smo:SELMODRAFT_37716"/>
<dbReference type="eggNOG" id="ENOG502QSFN">
    <property type="taxonomic scope" value="Eukaryota"/>
</dbReference>
<dbReference type="InterPro" id="IPR052611">
    <property type="entry name" value="Plant_RLK_LysM"/>
</dbReference>
<dbReference type="GO" id="GO:0004713">
    <property type="term" value="F:protein tyrosine kinase activity"/>
    <property type="evidence" value="ECO:0007669"/>
    <property type="project" value="InterPro"/>
</dbReference>
<dbReference type="Proteomes" id="UP000001514">
    <property type="component" value="Unassembled WGS sequence"/>
</dbReference>
<dbReference type="EMBL" id="GL377566">
    <property type="protein sequence ID" value="EFJ37432.1"/>
    <property type="molecule type" value="Genomic_DNA"/>
</dbReference>
<dbReference type="GO" id="GO:0005524">
    <property type="term" value="F:ATP binding"/>
    <property type="evidence" value="ECO:0007669"/>
    <property type="project" value="InterPro"/>
</dbReference>
<dbReference type="InterPro" id="IPR001245">
    <property type="entry name" value="Ser-Thr/Tyr_kinase_cat_dom"/>
</dbReference>
<organism evidence="4">
    <name type="scientific">Selaginella moellendorffii</name>
    <name type="common">Spikemoss</name>
    <dbReference type="NCBI Taxonomy" id="88036"/>
    <lineage>
        <taxon>Eukaryota</taxon>
        <taxon>Viridiplantae</taxon>
        <taxon>Streptophyta</taxon>
        <taxon>Embryophyta</taxon>
        <taxon>Tracheophyta</taxon>
        <taxon>Lycopodiopsida</taxon>
        <taxon>Selaginellales</taxon>
        <taxon>Selaginellaceae</taxon>
        <taxon>Selaginella</taxon>
    </lineage>
</organism>
<feature type="non-terminal residue" evidence="3">
    <location>
        <position position="179"/>
    </location>
</feature>
<proteinExistence type="predicted"/>
<dbReference type="Gramene" id="EFJ33921">
    <property type="protein sequence ID" value="EFJ33921"/>
    <property type="gene ID" value="SELMODRAFT_37716"/>
</dbReference>
<dbReference type="KEGG" id="smo:SELMODRAFT_37715"/>
<dbReference type="AlphaFoldDB" id="D8QSH0"/>
<dbReference type="EMBL" id="GL377570">
    <property type="protein sequence ID" value="EFJ33921.1"/>
    <property type="molecule type" value="Genomic_DNA"/>
</dbReference>
<evidence type="ECO:0000259" key="1">
    <source>
        <dbReference type="PROSITE" id="PS50011"/>
    </source>
</evidence>
<dbReference type="PANTHER" id="PTHR45927:SF2">
    <property type="entry name" value="SERINE_THREONINE RECEPTOR-LIKE KINASE NFP"/>
    <property type="match status" value="1"/>
</dbReference>
<evidence type="ECO:0000313" key="4">
    <source>
        <dbReference type="Proteomes" id="UP000001514"/>
    </source>
</evidence>
<evidence type="ECO:0000313" key="3">
    <source>
        <dbReference type="EMBL" id="EFJ37432.1"/>
    </source>
</evidence>
<evidence type="ECO:0000313" key="2">
    <source>
        <dbReference type="EMBL" id="EFJ33921.1"/>
    </source>
</evidence>
<reference evidence="3 4" key="1">
    <citation type="journal article" date="2011" name="Science">
        <title>The Selaginella genome identifies genetic changes associated with the evolution of vascular plants.</title>
        <authorList>
            <person name="Banks J.A."/>
            <person name="Nishiyama T."/>
            <person name="Hasebe M."/>
            <person name="Bowman J.L."/>
            <person name="Gribskov M."/>
            <person name="dePamphilis C."/>
            <person name="Albert V.A."/>
            <person name="Aono N."/>
            <person name="Aoyama T."/>
            <person name="Ambrose B.A."/>
            <person name="Ashton N.W."/>
            <person name="Axtell M.J."/>
            <person name="Barker E."/>
            <person name="Barker M.S."/>
            <person name="Bennetzen J.L."/>
            <person name="Bonawitz N.D."/>
            <person name="Chapple C."/>
            <person name="Cheng C."/>
            <person name="Correa L.G."/>
            <person name="Dacre M."/>
            <person name="DeBarry J."/>
            <person name="Dreyer I."/>
            <person name="Elias M."/>
            <person name="Engstrom E.M."/>
            <person name="Estelle M."/>
            <person name="Feng L."/>
            <person name="Finet C."/>
            <person name="Floyd S.K."/>
            <person name="Frommer W.B."/>
            <person name="Fujita T."/>
            <person name="Gramzow L."/>
            <person name="Gutensohn M."/>
            <person name="Harholt J."/>
            <person name="Hattori M."/>
            <person name="Heyl A."/>
            <person name="Hirai T."/>
            <person name="Hiwatashi Y."/>
            <person name="Ishikawa M."/>
            <person name="Iwata M."/>
            <person name="Karol K.G."/>
            <person name="Koehler B."/>
            <person name="Kolukisaoglu U."/>
            <person name="Kubo M."/>
            <person name="Kurata T."/>
            <person name="Lalonde S."/>
            <person name="Li K."/>
            <person name="Li Y."/>
            <person name="Litt A."/>
            <person name="Lyons E."/>
            <person name="Manning G."/>
            <person name="Maruyama T."/>
            <person name="Michael T.P."/>
            <person name="Mikami K."/>
            <person name="Miyazaki S."/>
            <person name="Morinaga S."/>
            <person name="Murata T."/>
            <person name="Mueller-Roeber B."/>
            <person name="Nelson D.R."/>
            <person name="Obara M."/>
            <person name="Oguri Y."/>
            <person name="Olmstead R.G."/>
            <person name="Onodera N."/>
            <person name="Petersen B.L."/>
            <person name="Pils B."/>
            <person name="Prigge M."/>
            <person name="Rensing S.A."/>
            <person name="Riano-Pachon D.M."/>
            <person name="Roberts A.W."/>
            <person name="Sato Y."/>
            <person name="Scheller H.V."/>
            <person name="Schulz B."/>
            <person name="Schulz C."/>
            <person name="Shakirov E.V."/>
            <person name="Shibagaki N."/>
            <person name="Shinohara N."/>
            <person name="Shippen D.E."/>
            <person name="Soerensen I."/>
            <person name="Sotooka R."/>
            <person name="Sugimoto N."/>
            <person name="Sugita M."/>
            <person name="Sumikawa N."/>
            <person name="Tanurdzic M."/>
            <person name="Theissen G."/>
            <person name="Ulvskov P."/>
            <person name="Wakazuki S."/>
            <person name="Weng J.K."/>
            <person name="Willats W.W."/>
            <person name="Wipf D."/>
            <person name="Wolf P.G."/>
            <person name="Yang L."/>
            <person name="Zimmer A.D."/>
            <person name="Zhu Q."/>
            <person name="Mitros T."/>
            <person name="Hellsten U."/>
            <person name="Loque D."/>
            <person name="Otillar R."/>
            <person name="Salamov A."/>
            <person name="Schmutz J."/>
            <person name="Shapiro H."/>
            <person name="Lindquist E."/>
            <person name="Lucas S."/>
            <person name="Rokhsar D."/>
            <person name="Grigoriev I.V."/>
        </authorList>
    </citation>
    <scope>NUCLEOTIDE SEQUENCE [LARGE SCALE GENOMIC DNA]</scope>
</reference>
<dbReference type="PROSITE" id="PS50011">
    <property type="entry name" value="PROTEIN_KINASE_DOM"/>
    <property type="match status" value="1"/>
</dbReference>
<gene>
    <name evidence="3" type="ORF">SELMODRAFT_37715</name>
    <name evidence="2" type="ORF">SELMODRAFT_37716</name>
</gene>
<dbReference type="SMART" id="SM00219">
    <property type="entry name" value="TyrKc"/>
    <property type="match status" value="1"/>
</dbReference>
<dbReference type="InParanoid" id="D8QSH0"/>
<name>D8QSH0_SELML</name>
<dbReference type="InterPro" id="IPR011009">
    <property type="entry name" value="Kinase-like_dom_sf"/>
</dbReference>
<feature type="domain" description="Protein kinase" evidence="1">
    <location>
        <begin position="1"/>
        <end position="179"/>
    </location>
</feature>
<dbReference type="Gene3D" id="1.10.510.10">
    <property type="entry name" value="Transferase(Phosphotransferase) domain 1"/>
    <property type="match status" value="1"/>
</dbReference>
<dbReference type="InterPro" id="IPR020635">
    <property type="entry name" value="Tyr_kinase_cat_dom"/>
</dbReference>
<dbReference type="HOGENOM" id="CLU_000288_21_4_1"/>